<feature type="chain" id="PRO_5047248967" evidence="13">
    <location>
        <begin position="20"/>
        <end position="782"/>
    </location>
</feature>
<dbReference type="Proteomes" id="UP000765802">
    <property type="component" value="Unassembled WGS sequence"/>
</dbReference>
<dbReference type="PROSITE" id="PS52016">
    <property type="entry name" value="TONB_DEPENDENT_REC_3"/>
    <property type="match status" value="1"/>
</dbReference>
<gene>
    <name evidence="15" type="ORF">BC349_16285</name>
</gene>
<keyword evidence="5 11" id="KW-0812">Transmembrane</keyword>
<evidence type="ECO:0000256" key="13">
    <source>
        <dbReference type="SAM" id="SignalP"/>
    </source>
</evidence>
<dbReference type="Pfam" id="PF13715">
    <property type="entry name" value="CarbopepD_reg_2"/>
    <property type="match status" value="1"/>
</dbReference>
<feature type="region of interest" description="Disordered" evidence="12">
    <location>
        <begin position="318"/>
        <end position="340"/>
    </location>
</feature>
<evidence type="ECO:0000256" key="10">
    <source>
        <dbReference type="ARBA" id="ARBA00023237"/>
    </source>
</evidence>
<evidence type="ECO:0000256" key="12">
    <source>
        <dbReference type="SAM" id="MobiDB-lite"/>
    </source>
</evidence>
<comment type="caution">
    <text evidence="15">The sequence shown here is derived from an EMBL/GenBank/DDBJ whole genome shotgun (WGS) entry which is preliminary data.</text>
</comment>
<dbReference type="RefSeq" id="WP_187257932.1">
    <property type="nucleotide sequence ID" value="NZ_JBHULF010000020.1"/>
</dbReference>
<dbReference type="Gene3D" id="2.40.170.20">
    <property type="entry name" value="TonB-dependent receptor, beta-barrel domain"/>
    <property type="match status" value="1"/>
</dbReference>
<name>A0ABR7MD97_9BACT</name>
<dbReference type="SUPFAM" id="SSF56935">
    <property type="entry name" value="Porins"/>
    <property type="match status" value="1"/>
</dbReference>
<dbReference type="PANTHER" id="PTHR32552:SF68">
    <property type="entry name" value="FERRICHROME OUTER MEMBRANE TRANSPORTER_PHAGE RECEPTOR"/>
    <property type="match status" value="1"/>
</dbReference>
<dbReference type="Gene3D" id="2.170.130.10">
    <property type="entry name" value="TonB-dependent receptor, plug domain"/>
    <property type="match status" value="1"/>
</dbReference>
<comment type="similarity">
    <text evidence="11">Belongs to the TonB-dependent receptor family.</text>
</comment>
<keyword evidence="4" id="KW-0410">Iron transport</keyword>
<feature type="domain" description="TonB-dependent receptor plug" evidence="14">
    <location>
        <begin position="108"/>
        <end position="215"/>
    </location>
</feature>
<evidence type="ECO:0000256" key="8">
    <source>
        <dbReference type="ARBA" id="ARBA00023065"/>
    </source>
</evidence>
<keyword evidence="9 11" id="KW-0472">Membrane</keyword>
<evidence type="ECO:0000256" key="6">
    <source>
        <dbReference type="ARBA" id="ARBA00022729"/>
    </source>
</evidence>
<evidence type="ECO:0000256" key="3">
    <source>
        <dbReference type="ARBA" id="ARBA00022452"/>
    </source>
</evidence>
<dbReference type="SUPFAM" id="SSF49464">
    <property type="entry name" value="Carboxypeptidase regulatory domain-like"/>
    <property type="match status" value="1"/>
</dbReference>
<dbReference type="InterPro" id="IPR039426">
    <property type="entry name" value="TonB-dep_rcpt-like"/>
</dbReference>
<feature type="compositionally biased region" description="Polar residues" evidence="12">
    <location>
        <begin position="318"/>
        <end position="328"/>
    </location>
</feature>
<keyword evidence="10 11" id="KW-0998">Cell outer membrane</keyword>
<evidence type="ECO:0000256" key="2">
    <source>
        <dbReference type="ARBA" id="ARBA00022448"/>
    </source>
</evidence>
<dbReference type="Pfam" id="PF07715">
    <property type="entry name" value="Plug"/>
    <property type="match status" value="1"/>
</dbReference>
<accession>A0ABR7MD97</accession>
<proteinExistence type="inferred from homology"/>
<keyword evidence="3 11" id="KW-1134">Transmembrane beta strand</keyword>
<dbReference type="InterPro" id="IPR037066">
    <property type="entry name" value="Plug_dom_sf"/>
</dbReference>
<keyword evidence="15" id="KW-0675">Receptor</keyword>
<keyword evidence="2 11" id="KW-0813">Transport</keyword>
<evidence type="ECO:0000313" key="15">
    <source>
        <dbReference type="EMBL" id="MBC6492621.1"/>
    </source>
</evidence>
<evidence type="ECO:0000256" key="7">
    <source>
        <dbReference type="ARBA" id="ARBA00023004"/>
    </source>
</evidence>
<evidence type="ECO:0000256" key="5">
    <source>
        <dbReference type="ARBA" id="ARBA00022692"/>
    </source>
</evidence>
<keyword evidence="16" id="KW-1185">Reference proteome</keyword>
<dbReference type="InterPro" id="IPR012910">
    <property type="entry name" value="Plug_dom"/>
</dbReference>
<evidence type="ECO:0000259" key="14">
    <source>
        <dbReference type="Pfam" id="PF07715"/>
    </source>
</evidence>
<evidence type="ECO:0000256" key="9">
    <source>
        <dbReference type="ARBA" id="ARBA00023136"/>
    </source>
</evidence>
<keyword evidence="6 13" id="KW-0732">Signal</keyword>
<dbReference type="PANTHER" id="PTHR32552">
    <property type="entry name" value="FERRICHROME IRON RECEPTOR-RELATED"/>
    <property type="match status" value="1"/>
</dbReference>
<dbReference type="InterPro" id="IPR036942">
    <property type="entry name" value="Beta-barrel_TonB_sf"/>
</dbReference>
<protein>
    <submittedName>
        <fullName evidence="15">TonB-dependent receptor</fullName>
    </submittedName>
</protein>
<comment type="subcellular location">
    <subcellularLocation>
        <location evidence="1 11">Cell outer membrane</location>
        <topology evidence="1 11">Multi-pass membrane protein</topology>
    </subcellularLocation>
</comment>
<feature type="signal peptide" evidence="13">
    <location>
        <begin position="1"/>
        <end position="19"/>
    </location>
</feature>
<dbReference type="InterPro" id="IPR008969">
    <property type="entry name" value="CarboxyPept-like_regulatory"/>
</dbReference>
<keyword evidence="7" id="KW-0408">Iron</keyword>
<evidence type="ECO:0000256" key="1">
    <source>
        <dbReference type="ARBA" id="ARBA00004571"/>
    </source>
</evidence>
<keyword evidence="8" id="KW-0406">Ion transport</keyword>
<evidence type="ECO:0000256" key="4">
    <source>
        <dbReference type="ARBA" id="ARBA00022496"/>
    </source>
</evidence>
<evidence type="ECO:0000256" key="11">
    <source>
        <dbReference type="PROSITE-ProRule" id="PRU01360"/>
    </source>
</evidence>
<sequence length="782" mass="87943">MKKLLLGICALILVIPVFAQQRKLTVIDASSRQPVPGATISLPNGKSILTDQEGNFELPEAIKNAIFSSIGYKTASLNIAMGQDTILLERYNLFLQPVEVKAIRADDKAPFARTNISAQEIGKQNLGQDLPFLLNHTPSVVVNSDAGNGVGYTGIRIRGTDATRINMTLNGIPYNDAESQGLFLVNLPDFASSVSSIQIQRGVGTSSNGAGAFGATLNVSTNEFHENAYGEASNSFGSFNTWKNTVKAGSGLIGDHFTIDARLSRISSDGYVDRASSNLSSFYVSAAYLSEKSSLRFNAFSGKEKTYQAWNGIPQSEANTNRTYNSAGTEKPDGPYENETDNYQQDHYQLFFNHSFSEKLSFNTAAFLTRGRGYYEQYKADEDYSKYGLSNPVIGGETIENTDLIRQLWLDNHFYGGVYSLLYKHKGTQLTLGGAYTQYDGKHYGKIIWAETGIANGYKWYDNNADKSDFNFYGKWQQKLNAHWQSFADLQFRTVNYAIDGFRDNPGLTTDSRFNFFNPKAGITYTRNNWNAFASISVANKEPNRDDFEAGVNQQPKAERLYDLELGLERKTSRYSWSANFYYMSYRDQLVLTGKINDVGSYTRTNIDQSYRMGIELQGGVKPASWISLLGNITLSENKVRDFTEYIDDYDAGIQLERKYKKSDISFSPSLIGSATALITPFANAELAFIGKYVGRQYLDNTSNRNRSLAPYYTQDLRLRYTVRGKFFNETGFVFQVNNLFNKRYEPNGYTFSYIYDKIFYTENYVYPMAGINWMAGVNIRL</sequence>
<reference evidence="15 16" key="1">
    <citation type="submission" date="2016-07" db="EMBL/GenBank/DDBJ databases">
        <title>Genome analysis of Flavihumibacter stibioxidans YS-17.</title>
        <authorList>
            <person name="Shi K."/>
            <person name="Han Y."/>
            <person name="Wang G."/>
        </authorList>
    </citation>
    <scope>NUCLEOTIDE SEQUENCE [LARGE SCALE GENOMIC DNA]</scope>
    <source>
        <strain evidence="15 16">YS-17</strain>
    </source>
</reference>
<dbReference type="EMBL" id="MBUA01000028">
    <property type="protein sequence ID" value="MBC6492621.1"/>
    <property type="molecule type" value="Genomic_DNA"/>
</dbReference>
<organism evidence="15 16">
    <name type="scientific">Flavihumibacter stibioxidans</name>
    <dbReference type="NCBI Taxonomy" id="1834163"/>
    <lineage>
        <taxon>Bacteria</taxon>
        <taxon>Pseudomonadati</taxon>
        <taxon>Bacteroidota</taxon>
        <taxon>Chitinophagia</taxon>
        <taxon>Chitinophagales</taxon>
        <taxon>Chitinophagaceae</taxon>
        <taxon>Flavihumibacter</taxon>
    </lineage>
</organism>
<evidence type="ECO:0000313" key="16">
    <source>
        <dbReference type="Proteomes" id="UP000765802"/>
    </source>
</evidence>